<comment type="caution">
    <text evidence="2">The sequence shown here is derived from an EMBL/GenBank/DDBJ whole genome shotgun (WGS) entry which is preliminary data.</text>
</comment>
<evidence type="ECO:0000313" key="3">
    <source>
        <dbReference type="Proteomes" id="UP000784294"/>
    </source>
</evidence>
<dbReference type="EMBL" id="CAAALY010007895">
    <property type="protein sequence ID" value="VEL10044.1"/>
    <property type="molecule type" value="Genomic_DNA"/>
</dbReference>
<evidence type="ECO:0000256" key="1">
    <source>
        <dbReference type="SAM" id="MobiDB-lite"/>
    </source>
</evidence>
<keyword evidence="3" id="KW-1185">Reference proteome</keyword>
<name>A0A448WET5_9PLAT</name>
<dbReference type="Proteomes" id="UP000784294">
    <property type="component" value="Unassembled WGS sequence"/>
</dbReference>
<sequence>MWINTNPTRFTEPCSPQFIICINCQLNGTGYAIGVEALRRTEAENPTKVGQFIGFNRSTFACSFRFHRELSIKPATSAWSTHSCKHHGSFSRLNLSKALKNPLSASWLQKTKGPGNENAAAIIKFKGHFAGPRQDTSSSTHFGSGPCETHTSRETVKSGKEASAELTRDRETWIDEHGRVCTRERLCRVAYQRGVYELAGLYRYLIAKNAESQDSATQCRTPSSKTPSEVTRIKGEIVFTFSTSVLKMKYSMGLSNCLRSKFSNYLQNYLLRDK</sequence>
<protein>
    <submittedName>
        <fullName evidence="2">Uncharacterized protein</fullName>
    </submittedName>
</protein>
<gene>
    <name evidence="2" type="ORF">PXEA_LOCUS3484</name>
</gene>
<reference evidence="2" key="1">
    <citation type="submission" date="2018-11" db="EMBL/GenBank/DDBJ databases">
        <authorList>
            <consortium name="Pathogen Informatics"/>
        </authorList>
    </citation>
    <scope>NUCLEOTIDE SEQUENCE</scope>
</reference>
<feature type="region of interest" description="Disordered" evidence="1">
    <location>
        <begin position="134"/>
        <end position="155"/>
    </location>
</feature>
<accession>A0A448WET5</accession>
<organism evidence="2 3">
    <name type="scientific">Protopolystoma xenopodis</name>
    <dbReference type="NCBI Taxonomy" id="117903"/>
    <lineage>
        <taxon>Eukaryota</taxon>
        <taxon>Metazoa</taxon>
        <taxon>Spiralia</taxon>
        <taxon>Lophotrochozoa</taxon>
        <taxon>Platyhelminthes</taxon>
        <taxon>Monogenea</taxon>
        <taxon>Polyopisthocotylea</taxon>
        <taxon>Polystomatidea</taxon>
        <taxon>Polystomatidae</taxon>
        <taxon>Protopolystoma</taxon>
    </lineage>
</organism>
<evidence type="ECO:0000313" key="2">
    <source>
        <dbReference type="EMBL" id="VEL10044.1"/>
    </source>
</evidence>
<dbReference type="AlphaFoldDB" id="A0A448WET5"/>
<proteinExistence type="predicted"/>